<reference evidence="4" key="1">
    <citation type="journal article" date="2019" name="Int. J. Syst. Evol. Microbiol.">
        <title>The Global Catalogue of Microorganisms (GCM) 10K type strain sequencing project: providing services to taxonomists for standard genome sequencing and annotation.</title>
        <authorList>
            <consortium name="The Broad Institute Genomics Platform"/>
            <consortium name="The Broad Institute Genome Sequencing Center for Infectious Disease"/>
            <person name="Wu L."/>
            <person name="Ma J."/>
        </authorList>
    </citation>
    <scope>NUCLEOTIDE SEQUENCE [LARGE SCALE GENOMIC DNA]</scope>
    <source>
        <strain evidence="4">NBRC 106348</strain>
    </source>
</reference>
<comment type="similarity">
    <text evidence="2">Belongs to the DapA family.</text>
</comment>
<accession>A0ABQ6I468</accession>
<gene>
    <name evidence="3" type="ORF">GCM10025864_30540</name>
</gene>
<keyword evidence="1 2" id="KW-0456">Lyase</keyword>
<dbReference type="SUPFAM" id="SSF51569">
    <property type="entry name" value="Aldolase"/>
    <property type="match status" value="1"/>
</dbReference>
<name>A0ABQ6I468_9MICO</name>
<dbReference type="Pfam" id="PF00701">
    <property type="entry name" value="DHDPS"/>
    <property type="match status" value="1"/>
</dbReference>
<proteinExistence type="inferred from homology"/>
<dbReference type="PANTHER" id="PTHR12128">
    <property type="entry name" value="DIHYDRODIPICOLINATE SYNTHASE"/>
    <property type="match status" value="1"/>
</dbReference>
<dbReference type="RefSeq" id="WP_284293950.1">
    <property type="nucleotide sequence ID" value="NZ_BSUK01000001.1"/>
</dbReference>
<evidence type="ECO:0000256" key="1">
    <source>
        <dbReference type="ARBA" id="ARBA00023239"/>
    </source>
</evidence>
<dbReference type="CDD" id="cd00408">
    <property type="entry name" value="DHDPS-like"/>
    <property type="match status" value="1"/>
</dbReference>
<evidence type="ECO:0000313" key="3">
    <source>
        <dbReference type="EMBL" id="GMA25295.1"/>
    </source>
</evidence>
<dbReference type="InterPro" id="IPR013785">
    <property type="entry name" value="Aldolase_TIM"/>
</dbReference>
<comment type="caution">
    <text evidence="3">The sequence shown here is derived from an EMBL/GenBank/DDBJ whole genome shotgun (WGS) entry which is preliminary data.</text>
</comment>
<dbReference type="InterPro" id="IPR002220">
    <property type="entry name" value="DapA-like"/>
</dbReference>
<dbReference type="PIRSF" id="PIRSF001365">
    <property type="entry name" value="DHDPS"/>
    <property type="match status" value="1"/>
</dbReference>
<dbReference type="EMBL" id="BSUK01000001">
    <property type="protein sequence ID" value="GMA25295.1"/>
    <property type="molecule type" value="Genomic_DNA"/>
</dbReference>
<dbReference type="PANTHER" id="PTHR12128:SF72">
    <property type="entry name" value="DIHYDRODIPICOLINATE SYNTHASE"/>
    <property type="match status" value="1"/>
</dbReference>
<protein>
    <submittedName>
        <fullName evidence="3">Dihydrodipicolinate synthase family protein</fullName>
    </submittedName>
</protein>
<sequence length="310" mass="31414">MTTRAPRRAVPGDPFTGLLAYPITPLDDDGTPALAVLGELVGAAVGAGVDGVVVLASSGDGRAFDASERDRVVRAAREAAGSVPLHVAVSAPATSQVVEHARAAERAGADGLLLAPFSYAPLVDAEVAALVRAVGAASALPLCFYNKPVQTGYDLTPGLLAELAATTTLRGVKDPATLPTRSGTRVEALQDVLGSDRAGVATSVAVGLSGDVALTSDASVSDAWHTGLAALAPAEYVTLRRSRVDGDVGPTPQGTWLHDLAVALGTVRPVAGLHALATLLGVPTGPPRGPWLPVPPDGVSRLRDVVARRP</sequence>
<dbReference type="Gene3D" id="3.20.20.70">
    <property type="entry name" value="Aldolase class I"/>
    <property type="match status" value="1"/>
</dbReference>
<organism evidence="3 4">
    <name type="scientific">Luteimicrobium album</name>
    <dbReference type="NCBI Taxonomy" id="1054550"/>
    <lineage>
        <taxon>Bacteria</taxon>
        <taxon>Bacillati</taxon>
        <taxon>Actinomycetota</taxon>
        <taxon>Actinomycetes</taxon>
        <taxon>Micrococcales</taxon>
        <taxon>Luteimicrobium</taxon>
    </lineage>
</organism>
<dbReference type="Proteomes" id="UP001157091">
    <property type="component" value="Unassembled WGS sequence"/>
</dbReference>
<dbReference type="PRINTS" id="PR00146">
    <property type="entry name" value="DHPICSNTHASE"/>
</dbReference>
<evidence type="ECO:0000313" key="4">
    <source>
        <dbReference type="Proteomes" id="UP001157091"/>
    </source>
</evidence>
<dbReference type="SMART" id="SM01130">
    <property type="entry name" value="DHDPS"/>
    <property type="match status" value="1"/>
</dbReference>
<evidence type="ECO:0000256" key="2">
    <source>
        <dbReference type="PIRNR" id="PIRNR001365"/>
    </source>
</evidence>
<keyword evidence="4" id="KW-1185">Reference proteome</keyword>